<dbReference type="EMBL" id="JAYGHX010000002">
    <property type="protein sequence ID" value="MEA5390787.1"/>
    <property type="molecule type" value="Genomic_DNA"/>
</dbReference>
<protein>
    <submittedName>
        <fullName evidence="1">VanW family protein</fullName>
    </submittedName>
</protein>
<organism evidence="1 2">
    <name type="scientific">Cyanobium gracile UHCC 0139</name>
    <dbReference type="NCBI Taxonomy" id="3110308"/>
    <lineage>
        <taxon>Bacteria</taxon>
        <taxon>Bacillati</taxon>
        <taxon>Cyanobacteriota</taxon>
        <taxon>Cyanophyceae</taxon>
        <taxon>Synechococcales</taxon>
        <taxon>Prochlorococcaceae</taxon>
        <taxon>Cyanobium</taxon>
    </lineage>
</organism>
<comment type="caution">
    <text evidence="1">The sequence shown here is derived from an EMBL/GenBank/DDBJ whole genome shotgun (WGS) entry which is preliminary data.</text>
</comment>
<dbReference type="InterPro" id="IPR007391">
    <property type="entry name" value="Vancomycin_resist_VanW"/>
</dbReference>
<evidence type="ECO:0000313" key="1">
    <source>
        <dbReference type="EMBL" id="MEA5390787.1"/>
    </source>
</evidence>
<evidence type="ECO:0000313" key="2">
    <source>
        <dbReference type="Proteomes" id="UP001304461"/>
    </source>
</evidence>
<gene>
    <name evidence="1" type="ORF">VB738_05865</name>
</gene>
<keyword evidence="2" id="KW-1185">Reference proteome</keyword>
<dbReference type="InterPro" id="IPR052913">
    <property type="entry name" value="Glycopeptide_resist_protein"/>
</dbReference>
<name>A0ABU5RSN8_9CYAN</name>
<reference evidence="1 2" key="1">
    <citation type="submission" date="2023-12" db="EMBL/GenBank/DDBJ databases">
        <title>Baltic Sea Cyanobacteria.</title>
        <authorList>
            <person name="Delbaje E."/>
            <person name="Fewer D.P."/>
            <person name="Shishido T.K."/>
        </authorList>
    </citation>
    <scope>NUCLEOTIDE SEQUENCE [LARGE SCALE GENOMIC DNA]</scope>
    <source>
        <strain evidence="1 2">UHCC 0139</strain>
    </source>
</reference>
<proteinExistence type="predicted"/>
<dbReference type="RefSeq" id="WP_323304851.1">
    <property type="nucleotide sequence ID" value="NZ_JAYGHX010000002.1"/>
</dbReference>
<accession>A0ABU5RSN8</accession>
<dbReference type="PANTHER" id="PTHR35788">
    <property type="entry name" value="EXPORTED PROTEIN-RELATED"/>
    <property type="match status" value="1"/>
</dbReference>
<sequence>MRQEIRHYWRLWNDRRDGMRFDRSAGDLAVGNAAVGNLGQRPSIGLVQPIMPSDFFENKRANIRRGAALLDRGLIGAHKAWSFWHRVGRPHAANGFLPGRNIVRGKLVALSGGGLCQLSSMVYHLALLGGLTVLERHPHSLDIYEEEQRFTPLGADATVVWGFKDLRLHNPHPFPVAFGFRVEPNRLIGELRSDGDLTACDVAFVRLELERPWVRVNTMVNQRLLVSTLYEQRQGLQVSPADPPPGTPGPS</sequence>
<dbReference type="PANTHER" id="PTHR35788:SF1">
    <property type="entry name" value="EXPORTED PROTEIN"/>
    <property type="match status" value="1"/>
</dbReference>
<dbReference type="Proteomes" id="UP001304461">
    <property type="component" value="Unassembled WGS sequence"/>
</dbReference>
<dbReference type="Pfam" id="PF04294">
    <property type="entry name" value="VanW"/>
    <property type="match status" value="1"/>
</dbReference>